<dbReference type="PRINTS" id="PR00411">
    <property type="entry name" value="PNDRDTASEI"/>
</dbReference>
<dbReference type="GO" id="GO:0050660">
    <property type="term" value="F:flavin adenine dinucleotide binding"/>
    <property type="evidence" value="ECO:0007669"/>
    <property type="project" value="TreeGrafter"/>
</dbReference>
<feature type="domain" description="FAD/NAD(P)-binding" evidence="1">
    <location>
        <begin position="18"/>
        <end position="314"/>
    </location>
</feature>
<evidence type="ECO:0000259" key="1">
    <source>
        <dbReference type="Pfam" id="PF07992"/>
    </source>
</evidence>
<dbReference type="AlphaFoldDB" id="A0AAE0JV25"/>
<sequence>MGSMVDSRSPTTSTPTPFRVLVVGGSYGGLSAALNLQDLCNGRRPRCGPAPAEGETEQSGVETPNIAIDITIVDERDGFYHLIGSPLAMADEAYAQKAWVLYKDIPALREPNVRVLHGSVQGLDPKRKVAAFAARGSGTQTTDLPYDYLVAAAGLRRVWPVVPQSLRKKQYLFETSDYTRAATTARHGAVVVGGGAVGIEMAAELKLVHPEVKVTLVHSRDKLLSAEPLPDEVKDRSLELLREAGVDVLLAHRLERTEDARDAAGNACLSLRFANGHTLLADHVAMAVSKSVPSTAWLPRGALDDDGYVRVDATYFYAFPPSYNFLRHERILTEISLTFPPETPNAAHHLAVGDMIRWSGIKRCGGAMHMGYYAAHNLHQRLLASLSSSPIAETPKFLELAEIPPMIGLAVGKKAVSYWPGGGVTSGEDVMTVFFGDDLGFTICWNHIRLGGYKSVPEVSNA</sequence>
<protein>
    <submittedName>
        <fullName evidence="2">Pyridine nucleotide-disulfide oxidoreductase-like protein</fullName>
    </submittedName>
</protein>
<reference evidence="2" key="1">
    <citation type="journal article" date="2023" name="Mol. Phylogenet. Evol.">
        <title>Genome-scale phylogeny and comparative genomics of the fungal order Sordariales.</title>
        <authorList>
            <person name="Hensen N."/>
            <person name="Bonometti L."/>
            <person name="Westerberg I."/>
            <person name="Brannstrom I.O."/>
            <person name="Guillou S."/>
            <person name="Cros-Aarteil S."/>
            <person name="Calhoun S."/>
            <person name="Haridas S."/>
            <person name="Kuo A."/>
            <person name="Mondo S."/>
            <person name="Pangilinan J."/>
            <person name="Riley R."/>
            <person name="LaButti K."/>
            <person name="Andreopoulos B."/>
            <person name="Lipzen A."/>
            <person name="Chen C."/>
            <person name="Yan M."/>
            <person name="Daum C."/>
            <person name="Ng V."/>
            <person name="Clum A."/>
            <person name="Steindorff A."/>
            <person name="Ohm R.A."/>
            <person name="Martin F."/>
            <person name="Silar P."/>
            <person name="Natvig D.O."/>
            <person name="Lalanne C."/>
            <person name="Gautier V."/>
            <person name="Ament-Velasquez S.L."/>
            <person name="Kruys A."/>
            <person name="Hutchinson M.I."/>
            <person name="Powell A.J."/>
            <person name="Barry K."/>
            <person name="Miller A.N."/>
            <person name="Grigoriev I.V."/>
            <person name="Debuchy R."/>
            <person name="Gladieux P."/>
            <person name="Hiltunen Thoren M."/>
            <person name="Johannesson H."/>
        </authorList>
    </citation>
    <scope>NUCLEOTIDE SEQUENCE</scope>
    <source>
        <strain evidence="2">CBS 958.72</strain>
    </source>
</reference>
<evidence type="ECO:0000313" key="2">
    <source>
        <dbReference type="EMBL" id="KAK3361985.1"/>
    </source>
</evidence>
<dbReference type="EMBL" id="JAULSN010000010">
    <property type="protein sequence ID" value="KAK3361985.1"/>
    <property type="molecule type" value="Genomic_DNA"/>
</dbReference>
<gene>
    <name evidence="2" type="ORF">B0T24DRAFT_99267</name>
</gene>
<dbReference type="PANTHER" id="PTHR43735:SF24">
    <property type="entry name" value="NUCLEOTIDE-DISULPHIDE OXIDOREDUCTASE AMID-LIKE, PUTATIVE (AFU_ORTHOLOGUE AFUA_1G17180)-RELATED"/>
    <property type="match status" value="1"/>
</dbReference>
<dbReference type="PANTHER" id="PTHR43735">
    <property type="entry name" value="APOPTOSIS-INDUCING FACTOR 1"/>
    <property type="match status" value="1"/>
</dbReference>
<proteinExistence type="predicted"/>
<comment type="caution">
    <text evidence="2">The sequence shown here is derived from an EMBL/GenBank/DDBJ whole genome shotgun (WGS) entry which is preliminary data.</text>
</comment>
<dbReference type="SUPFAM" id="SSF51905">
    <property type="entry name" value="FAD/NAD(P)-binding domain"/>
    <property type="match status" value="1"/>
</dbReference>
<name>A0AAE0JV25_9PEZI</name>
<dbReference type="Pfam" id="PF07992">
    <property type="entry name" value="Pyr_redox_2"/>
    <property type="match status" value="1"/>
</dbReference>
<accession>A0AAE0JV25</accession>
<dbReference type="InterPro" id="IPR023753">
    <property type="entry name" value="FAD/NAD-binding_dom"/>
</dbReference>
<reference evidence="2" key="2">
    <citation type="submission" date="2023-06" db="EMBL/GenBank/DDBJ databases">
        <authorList>
            <consortium name="Lawrence Berkeley National Laboratory"/>
            <person name="Haridas S."/>
            <person name="Hensen N."/>
            <person name="Bonometti L."/>
            <person name="Westerberg I."/>
            <person name="Brannstrom I.O."/>
            <person name="Guillou S."/>
            <person name="Cros-Aarteil S."/>
            <person name="Calhoun S."/>
            <person name="Kuo A."/>
            <person name="Mondo S."/>
            <person name="Pangilinan J."/>
            <person name="Riley R."/>
            <person name="Labutti K."/>
            <person name="Andreopoulos B."/>
            <person name="Lipzen A."/>
            <person name="Chen C."/>
            <person name="Yanf M."/>
            <person name="Daum C."/>
            <person name="Ng V."/>
            <person name="Clum A."/>
            <person name="Steindorff A."/>
            <person name="Ohm R."/>
            <person name="Martin F."/>
            <person name="Silar P."/>
            <person name="Natvig D."/>
            <person name="Lalanne C."/>
            <person name="Gautier V."/>
            <person name="Ament-Velasquez S.L."/>
            <person name="Kruys A."/>
            <person name="Hutchinson M.I."/>
            <person name="Powell A.J."/>
            <person name="Barry K."/>
            <person name="Miller A.N."/>
            <person name="Grigoriev I.V."/>
            <person name="Debuchy R."/>
            <person name="Gladieux P."/>
            <person name="Thoren M.H."/>
            <person name="Johannesson H."/>
        </authorList>
    </citation>
    <scope>NUCLEOTIDE SEQUENCE</scope>
    <source>
        <strain evidence="2">CBS 958.72</strain>
    </source>
</reference>
<dbReference type="GO" id="GO:0004174">
    <property type="term" value="F:electron-transferring-flavoprotein dehydrogenase activity"/>
    <property type="evidence" value="ECO:0007669"/>
    <property type="project" value="TreeGrafter"/>
</dbReference>
<dbReference type="PRINTS" id="PR00368">
    <property type="entry name" value="FADPNR"/>
</dbReference>
<dbReference type="InterPro" id="IPR036188">
    <property type="entry name" value="FAD/NAD-bd_sf"/>
</dbReference>
<dbReference type="GO" id="GO:0005737">
    <property type="term" value="C:cytoplasm"/>
    <property type="evidence" value="ECO:0007669"/>
    <property type="project" value="TreeGrafter"/>
</dbReference>
<organism evidence="2 3">
    <name type="scientific">Lasiosphaeria ovina</name>
    <dbReference type="NCBI Taxonomy" id="92902"/>
    <lineage>
        <taxon>Eukaryota</taxon>
        <taxon>Fungi</taxon>
        <taxon>Dikarya</taxon>
        <taxon>Ascomycota</taxon>
        <taxon>Pezizomycotina</taxon>
        <taxon>Sordariomycetes</taxon>
        <taxon>Sordariomycetidae</taxon>
        <taxon>Sordariales</taxon>
        <taxon>Lasiosphaeriaceae</taxon>
        <taxon>Lasiosphaeria</taxon>
    </lineage>
</organism>
<keyword evidence="3" id="KW-1185">Reference proteome</keyword>
<dbReference type="Gene3D" id="3.50.50.100">
    <property type="match status" value="1"/>
</dbReference>
<dbReference type="Proteomes" id="UP001287356">
    <property type="component" value="Unassembled WGS sequence"/>
</dbReference>
<evidence type="ECO:0000313" key="3">
    <source>
        <dbReference type="Proteomes" id="UP001287356"/>
    </source>
</evidence>
<dbReference type="Gene3D" id="3.50.50.60">
    <property type="entry name" value="FAD/NAD(P)-binding domain"/>
    <property type="match status" value="1"/>
</dbReference>